<dbReference type="EMBL" id="VDMO01000006">
    <property type="protein sequence ID" value="TNM71749.1"/>
    <property type="molecule type" value="Genomic_DNA"/>
</dbReference>
<reference evidence="1 2" key="1">
    <citation type="submission" date="2019-06" db="EMBL/GenBank/DDBJ databases">
        <title>Genome sequence of Deinococcus radiopugnans ATCC 19172.</title>
        <authorList>
            <person name="Maclea K.S."/>
            <person name="Maynard C.R."/>
        </authorList>
    </citation>
    <scope>NUCLEOTIDE SEQUENCE [LARGE SCALE GENOMIC DNA]</scope>
    <source>
        <strain evidence="1 2">ATCC 19172</strain>
    </source>
</reference>
<sequence>MGGHRPFRATLADPLHVVAPDFPASACVNHIPPHRPPEPPPLLCFWRLPWSLNVTDLNVNAQLSQPVGIFDAGLGSYDIVRKVRAAYPAQDVLYLADRASFPYGAKSEAELTHRLLGAMNFLVGLGVSSVIVASNAPTITVLPQLRPGFGLPVMGVHPPIRAALQATGENGVVAVLGARVLTDSAALRAYVAREAGEASSRVVYNEAGGLIDLVETGLFLSDPATTQRMVSAFVAALRPQHPGLAGVTLSSTHLPWLGDFFRQAAPALQVFDPADEVVGQFAPFTTRGSGELVTLVTESPQQPFREFQELLNRLGLNLQPRAVRI</sequence>
<proteinExistence type="predicted"/>
<name>A0A5C4Y7C4_9DEIO</name>
<dbReference type="GO" id="GO:0016855">
    <property type="term" value="F:racemase and epimerase activity, acting on amino acids and derivatives"/>
    <property type="evidence" value="ECO:0007669"/>
    <property type="project" value="InterPro"/>
</dbReference>
<dbReference type="Gene3D" id="3.40.50.1860">
    <property type="match status" value="2"/>
</dbReference>
<organism evidence="1 2">
    <name type="scientific">Deinococcus radiopugnans ATCC 19172</name>
    <dbReference type="NCBI Taxonomy" id="585398"/>
    <lineage>
        <taxon>Bacteria</taxon>
        <taxon>Thermotogati</taxon>
        <taxon>Deinococcota</taxon>
        <taxon>Deinococci</taxon>
        <taxon>Deinococcales</taxon>
        <taxon>Deinococcaceae</taxon>
        <taxon>Deinococcus</taxon>
    </lineage>
</organism>
<gene>
    <name evidence="1" type="ORF">FHR04_07350</name>
</gene>
<dbReference type="Proteomes" id="UP000313988">
    <property type="component" value="Unassembled WGS sequence"/>
</dbReference>
<dbReference type="InterPro" id="IPR001920">
    <property type="entry name" value="Asp/Glu_race"/>
</dbReference>
<evidence type="ECO:0000313" key="2">
    <source>
        <dbReference type="Proteomes" id="UP000313988"/>
    </source>
</evidence>
<accession>A0A5C4Y7C4</accession>
<dbReference type="SUPFAM" id="SSF53681">
    <property type="entry name" value="Aspartate/glutamate racemase"/>
    <property type="match status" value="2"/>
</dbReference>
<dbReference type="OrthoDB" id="9801055at2"/>
<dbReference type="AlphaFoldDB" id="A0A5C4Y7C4"/>
<protein>
    <submittedName>
        <fullName evidence="1">Asp/Glu racemase</fullName>
    </submittedName>
</protein>
<evidence type="ECO:0000313" key="1">
    <source>
        <dbReference type="EMBL" id="TNM71749.1"/>
    </source>
</evidence>
<comment type="caution">
    <text evidence="1">The sequence shown here is derived from an EMBL/GenBank/DDBJ whole genome shotgun (WGS) entry which is preliminary data.</text>
</comment>